<organism evidence="1 2">
    <name type="scientific">Rhizopogon vesiculosus</name>
    <dbReference type="NCBI Taxonomy" id="180088"/>
    <lineage>
        <taxon>Eukaryota</taxon>
        <taxon>Fungi</taxon>
        <taxon>Dikarya</taxon>
        <taxon>Basidiomycota</taxon>
        <taxon>Agaricomycotina</taxon>
        <taxon>Agaricomycetes</taxon>
        <taxon>Agaricomycetidae</taxon>
        <taxon>Boletales</taxon>
        <taxon>Suillineae</taxon>
        <taxon>Rhizopogonaceae</taxon>
        <taxon>Rhizopogon</taxon>
    </lineage>
</organism>
<reference evidence="1" key="1">
    <citation type="submission" date="2016-03" db="EMBL/GenBank/DDBJ databases">
        <title>Comparative genomics of the ectomycorrhizal sister species Rhizopogon vinicolor and Rhizopogon vesiculosus (Basidiomycota: Boletales) reveals a divergence of the mating type B locus.</title>
        <authorList>
            <person name="Mujic A.B."/>
            <person name="Kuo A."/>
            <person name="Tritt A."/>
            <person name="Lipzen A."/>
            <person name="Chen C."/>
            <person name="Johnson J."/>
            <person name="Sharma A."/>
            <person name="Barry K."/>
            <person name="Grigoriev I.V."/>
            <person name="Spatafora J.W."/>
        </authorList>
    </citation>
    <scope>NUCLEOTIDE SEQUENCE [LARGE SCALE GENOMIC DNA]</scope>
    <source>
        <strain evidence="1">AM-OR11-056</strain>
    </source>
</reference>
<comment type="caution">
    <text evidence="1">The sequence shown here is derived from an EMBL/GenBank/DDBJ whole genome shotgun (WGS) entry which is preliminary data.</text>
</comment>
<accession>A0A1J8QC48</accession>
<name>A0A1J8QC48_9AGAM</name>
<keyword evidence="2" id="KW-1185">Reference proteome</keyword>
<proteinExistence type="predicted"/>
<gene>
    <name evidence="1" type="ORF">AZE42_11709</name>
</gene>
<dbReference type="Proteomes" id="UP000183567">
    <property type="component" value="Unassembled WGS sequence"/>
</dbReference>
<dbReference type="STRING" id="180088.A0A1J8QC48"/>
<dbReference type="AlphaFoldDB" id="A0A1J8QC48"/>
<sequence length="281" mass="31296">MSSAHGAWRPSYPLSLAPPSYPLSVACNAAIVISPRMLEQESHQLQLQIGEKGLEGKGTVKSYPRQVQNYQLWFEADQACIAAHDSALVPIPAFPVTAAKVSMFIHHETMHEKYKQGSKSTIQGSSLGKSHVAQVINALEKYRLNQEHFYLCDHEMHVSLCKDSCIRAFELALRHNEPKRVEKSQTIKAAGTSSDTYTKAELMHCSLWCLTDFSGPQYIFVSIHDRVMLLVSATTAFRVEGCCMLEWSDLFPATIPLDQTNEIQVCAFGLLITGHCVSLHC</sequence>
<dbReference type="EMBL" id="LVVM01005351">
    <property type="protein sequence ID" value="OJA10888.1"/>
    <property type="molecule type" value="Genomic_DNA"/>
</dbReference>
<evidence type="ECO:0000313" key="1">
    <source>
        <dbReference type="EMBL" id="OJA10888.1"/>
    </source>
</evidence>
<dbReference type="OrthoDB" id="2649303at2759"/>
<evidence type="ECO:0000313" key="2">
    <source>
        <dbReference type="Proteomes" id="UP000183567"/>
    </source>
</evidence>
<protein>
    <submittedName>
        <fullName evidence="1">Uncharacterized protein</fullName>
    </submittedName>
</protein>